<dbReference type="Gene3D" id="1.20.1330.10">
    <property type="entry name" value="f41 fragment of flagellin, N-terminal domain"/>
    <property type="match status" value="2"/>
</dbReference>
<dbReference type="InterPro" id="IPR001029">
    <property type="entry name" value="Flagellin_N"/>
</dbReference>
<dbReference type="GO" id="GO:0005198">
    <property type="term" value="F:structural molecule activity"/>
    <property type="evidence" value="ECO:0007669"/>
    <property type="project" value="InterPro"/>
</dbReference>
<keyword evidence="4" id="KW-0282">Flagellum</keyword>
<feature type="domain" description="Flagellin N-terminal" evidence="2">
    <location>
        <begin position="3"/>
        <end position="141"/>
    </location>
</feature>
<keyword evidence="1" id="KW-0975">Bacterial flagellum</keyword>
<dbReference type="SUPFAM" id="SSF64518">
    <property type="entry name" value="Phase 1 flagellin"/>
    <property type="match status" value="1"/>
</dbReference>
<keyword evidence="4" id="KW-0969">Cilium</keyword>
<name>A0A3B1BJ10_9ZZZZ</name>
<dbReference type="InterPro" id="IPR001492">
    <property type="entry name" value="Flagellin"/>
</dbReference>
<protein>
    <submittedName>
        <fullName evidence="4">Flagellar hook-associated protein FlgL</fullName>
    </submittedName>
</protein>
<gene>
    <name evidence="4" type="ORF">MNBD_GAMMA25-289</name>
</gene>
<dbReference type="NCBIfam" id="TIGR02550">
    <property type="entry name" value="flagell_flgL"/>
    <property type="match status" value="1"/>
</dbReference>
<evidence type="ECO:0000259" key="3">
    <source>
        <dbReference type="Pfam" id="PF00700"/>
    </source>
</evidence>
<accession>A0A3B1BJ10</accession>
<dbReference type="Pfam" id="PF00700">
    <property type="entry name" value="Flagellin_C"/>
    <property type="match status" value="1"/>
</dbReference>
<dbReference type="PANTHER" id="PTHR42792">
    <property type="entry name" value="FLAGELLIN"/>
    <property type="match status" value="1"/>
</dbReference>
<dbReference type="EMBL" id="UOFY01000052">
    <property type="protein sequence ID" value="VAX10560.1"/>
    <property type="molecule type" value="Genomic_DNA"/>
</dbReference>
<sequence length="406" mass="44532">MRVSTHQTQQVAIDAMLDQQKKLSTVQHQVATGRRITRPSDDPVAAARVLNLRNTLGTAEQQQENIAAARTHLTMEESILGNATSIIQRVRELTVQANNDSLTPQDRGFVAEEVNQLNMELFNLANSTNSTGEFMFSGSKTKFRPFNNSANGGFEYHGDDSQRFLLIGPERQIAIGDSGSNIFRSIKDGNGEFTIFDSESNKGNAIIDPGNTTGDFIDGHYAIVFAKVVHPDGSKDFSYKVTDEKGEIIIPEGTPYDDGDAIIFKGVNTYVEGEPEDGDFFTVRPSENQDVFTTIDRIVKALKGSSGNSSDHAGLHNEANRTLVGLDQAMGNILEVRATVGARLNALDGQEDINESYKLQIKQTLSKVEDLDYSQAVSELNLKLTGLEASQKAFTRIQGISLFNYL</sequence>
<dbReference type="PANTHER" id="PTHR42792:SF1">
    <property type="entry name" value="FLAGELLAR HOOK-ASSOCIATED PROTEIN 3"/>
    <property type="match status" value="1"/>
</dbReference>
<proteinExistence type="predicted"/>
<evidence type="ECO:0000256" key="1">
    <source>
        <dbReference type="ARBA" id="ARBA00023143"/>
    </source>
</evidence>
<dbReference type="InterPro" id="IPR013384">
    <property type="entry name" value="Flagell_FlgL"/>
</dbReference>
<dbReference type="AlphaFoldDB" id="A0A3B1BJ10"/>
<dbReference type="InterPro" id="IPR046358">
    <property type="entry name" value="Flagellin_C"/>
</dbReference>
<evidence type="ECO:0000313" key="4">
    <source>
        <dbReference type="EMBL" id="VAX10560.1"/>
    </source>
</evidence>
<dbReference type="GO" id="GO:0009424">
    <property type="term" value="C:bacterial-type flagellum hook"/>
    <property type="evidence" value="ECO:0007669"/>
    <property type="project" value="InterPro"/>
</dbReference>
<keyword evidence="4" id="KW-0966">Cell projection</keyword>
<evidence type="ECO:0000259" key="2">
    <source>
        <dbReference type="Pfam" id="PF00669"/>
    </source>
</evidence>
<reference evidence="4" key="1">
    <citation type="submission" date="2018-06" db="EMBL/GenBank/DDBJ databases">
        <authorList>
            <person name="Zhirakovskaya E."/>
        </authorList>
    </citation>
    <scope>NUCLEOTIDE SEQUENCE</scope>
</reference>
<feature type="domain" description="Flagellin C-terminal" evidence="3">
    <location>
        <begin position="326"/>
        <end position="406"/>
    </location>
</feature>
<organism evidence="4">
    <name type="scientific">hydrothermal vent metagenome</name>
    <dbReference type="NCBI Taxonomy" id="652676"/>
    <lineage>
        <taxon>unclassified sequences</taxon>
        <taxon>metagenomes</taxon>
        <taxon>ecological metagenomes</taxon>
    </lineage>
</organism>
<dbReference type="Pfam" id="PF00669">
    <property type="entry name" value="Flagellin_N"/>
    <property type="match status" value="1"/>
</dbReference>
<dbReference type="GO" id="GO:0071973">
    <property type="term" value="P:bacterial-type flagellum-dependent cell motility"/>
    <property type="evidence" value="ECO:0007669"/>
    <property type="project" value="InterPro"/>
</dbReference>